<gene>
    <name evidence="11" type="primary">LOC103712306</name>
</gene>
<comment type="similarity">
    <text evidence="1">Belongs to the disease resistance NB-LRR family.</text>
</comment>
<evidence type="ECO:0000313" key="11">
    <source>
        <dbReference type="RefSeq" id="XP_038971776.1"/>
    </source>
</evidence>
<dbReference type="GO" id="GO:0042742">
    <property type="term" value="P:defense response to bacterium"/>
    <property type="evidence" value="ECO:0007669"/>
    <property type="project" value="UniProtKB-ARBA"/>
</dbReference>
<dbReference type="GO" id="GO:0009626">
    <property type="term" value="P:plant-type hypersensitive response"/>
    <property type="evidence" value="ECO:0007669"/>
    <property type="project" value="UniProtKB-ARBA"/>
</dbReference>
<dbReference type="Pfam" id="PF18052">
    <property type="entry name" value="Rx_N"/>
    <property type="match status" value="1"/>
</dbReference>
<dbReference type="PANTHER" id="PTHR36766">
    <property type="entry name" value="PLANT BROAD-SPECTRUM MILDEW RESISTANCE PROTEIN RPW8"/>
    <property type="match status" value="1"/>
</dbReference>
<dbReference type="RefSeq" id="XP_038971776.1">
    <property type="nucleotide sequence ID" value="XM_039115848.1"/>
</dbReference>
<dbReference type="SMART" id="SM00369">
    <property type="entry name" value="LRR_TYP"/>
    <property type="match status" value="3"/>
</dbReference>
<protein>
    <submittedName>
        <fullName evidence="11">Disease resistance protein RGA3</fullName>
    </submittedName>
</protein>
<evidence type="ECO:0000313" key="10">
    <source>
        <dbReference type="Proteomes" id="UP000228380"/>
    </source>
</evidence>
<dbReference type="Gene3D" id="1.10.8.430">
    <property type="entry name" value="Helical domain of apoptotic protease-activating factors"/>
    <property type="match status" value="1"/>
</dbReference>
<feature type="domain" description="Disease resistance protein winged helix" evidence="9">
    <location>
        <begin position="433"/>
        <end position="500"/>
    </location>
</feature>
<dbReference type="PANTHER" id="PTHR36766:SF70">
    <property type="entry name" value="DISEASE RESISTANCE PROTEIN RGA4"/>
    <property type="match status" value="1"/>
</dbReference>
<keyword evidence="6" id="KW-0067">ATP-binding</keyword>
<feature type="domain" description="Disease resistance N-terminal" evidence="8">
    <location>
        <begin position="5"/>
        <end position="92"/>
    </location>
</feature>
<dbReference type="KEGG" id="pda:103712306"/>
<dbReference type="InterPro" id="IPR038005">
    <property type="entry name" value="RX-like_CC"/>
</dbReference>
<organism evidence="10 11">
    <name type="scientific">Phoenix dactylifera</name>
    <name type="common">Date palm</name>
    <dbReference type="NCBI Taxonomy" id="42345"/>
    <lineage>
        <taxon>Eukaryota</taxon>
        <taxon>Viridiplantae</taxon>
        <taxon>Streptophyta</taxon>
        <taxon>Embryophyta</taxon>
        <taxon>Tracheophyta</taxon>
        <taxon>Spermatophyta</taxon>
        <taxon>Magnoliopsida</taxon>
        <taxon>Liliopsida</taxon>
        <taxon>Arecaceae</taxon>
        <taxon>Coryphoideae</taxon>
        <taxon>Phoeniceae</taxon>
        <taxon>Phoenix</taxon>
    </lineage>
</organism>
<dbReference type="InterPro" id="IPR027417">
    <property type="entry name" value="P-loop_NTPase"/>
</dbReference>
<dbReference type="InterPro" id="IPR002182">
    <property type="entry name" value="NB-ARC"/>
</dbReference>
<evidence type="ECO:0000259" key="9">
    <source>
        <dbReference type="Pfam" id="PF23559"/>
    </source>
</evidence>
<dbReference type="InterPro" id="IPR032675">
    <property type="entry name" value="LRR_dom_sf"/>
</dbReference>
<dbReference type="GeneID" id="103712306"/>
<dbReference type="AlphaFoldDB" id="A0A8B8ZCF4"/>
<dbReference type="PRINTS" id="PR00364">
    <property type="entry name" value="DISEASERSIST"/>
</dbReference>
<dbReference type="SUPFAM" id="SSF52540">
    <property type="entry name" value="P-loop containing nucleoside triphosphate hydrolases"/>
    <property type="match status" value="1"/>
</dbReference>
<evidence type="ECO:0000256" key="5">
    <source>
        <dbReference type="ARBA" id="ARBA00022821"/>
    </source>
</evidence>
<evidence type="ECO:0000256" key="2">
    <source>
        <dbReference type="ARBA" id="ARBA00022614"/>
    </source>
</evidence>
<evidence type="ECO:0000259" key="7">
    <source>
        <dbReference type="Pfam" id="PF00931"/>
    </source>
</evidence>
<keyword evidence="4" id="KW-0547">Nucleotide-binding</keyword>
<dbReference type="FunFam" id="1.10.8.430:FF:000003">
    <property type="entry name" value="Probable disease resistance protein At5g66910"/>
    <property type="match status" value="1"/>
</dbReference>
<evidence type="ECO:0000259" key="8">
    <source>
        <dbReference type="Pfam" id="PF18052"/>
    </source>
</evidence>
<evidence type="ECO:0000256" key="3">
    <source>
        <dbReference type="ARBA" id="ARBA00022737"/>
    </source>
</evidence>
<keyword evidence="10" id="KW-1185">Reference proteome</keyword>
<dbReference type="InterPro" id="IPR041118">
    <property type="entry name" value="Rx_N"/>
</dbReference>
<keyword evidence="3" id="KW-0677">Repeat</keyword>
<feature type="domain" description="NB-ARC" evidence="7">
    <location>
        <begin position="172"/>
        <end position="341"/>
    </location>
</feature>
<dbReference type="OrthoDB" id="1534087at2759"/>
<dbReference type="GO" id="GO:0002758">
    <property type="term" value="P:innate immune response-activating signaling pathway"/>
    <property type="evidence" value="ECO:0007669"/>
    <property type="project" value="UniProtKB-ARBA"/>
</dbReference>
<dbReference type="Gene3D" id="1.20.5.4130">
    <property type="match status" value="1"/>
</dbReference>
<evidence type="ECO:0000256" key="1">
    <source>
        <dbReference type="ARBA" id="ARBA00008894"/>
    </source>
</evidence>
<dbReference type="FunFam" id="1.10.10.10:FF:000322">
    <property type="entry name" value="Probable disease resistance protein At1g63360"/>
    <property type="match status" value="1"/>
</dbReference>
<dbReference type="GO" id="GO:0005524">
    <property type="term" value="F:ATP binding"/>
    <property type="evidence" value="ECO:0007669"/>
    <property type="project" value="UniProtKB-KW"/>
</dbReference>
<dbReference type="InterPro" id="IPR058922">
    <property type="entry name" value="WHD_DRP"/>
</dbReference>
<accession>A0A8B8ZCF4</accession>
<dbReference type="SUPFAM" id="SSF52047">
    <property type="entry name" value="RNI-like"/>
    <property type="match status" value="1"/>
</dbReference>
<dbReference type="InterPro" id="IPR003591">
    <property type="entry name" value="Leu-rich_rpt_typical-subtyp"/>
</dbReference>
<keyword evidence="2" id="KW-0433">Leucine-rich repeat</keyword>
<dbReference type="Gene3D" id="3.80.10.10">
    <property type="entry name" value="Ribonuclease Inhibitor"/>
    <property type="match status" value="2"/>
</dbReference>
<dbReference type="Gene3D" id="3.40.50.300">
    <property type="entry name" value="P-loop containing nucleotide triphosphate hydrolases"/>
    <property type="match status" value="1"/>
</dbReference>
<dbReference type="CDD" id="cd14798">
    <property type="entry name" value="RX-CC_like"/>
    <property type="match status" value="1"/>
</dbReference>
<name>A0A8B8ZCF4_PHODC</name>
<evidence type="ECO:0000256" key="6">
    <source>
        <dbReference type="ARBA" id="ARBA00022840"/>
    </source>
</evidence>
<sequence length="816" mass="92047">MSDPFISKLLDVLVALVNDEVAMLWGVKGEIKRLQQRLGTINAVLVDAENRRIQNKAIDDWLKNLKDVMYDADDILDECQIETEKSKAAVSSRSQPCSCLFYCPCFGKTVFAHQIGRRIKGLNHRLDDILQDSSRFNLQPFSADRGDHRSTSLFGRQTSPVAELDIVGSNIQKDTDKLVELLINEDSRENILVHAIVGTGGIGKTTLARKIFNDERITTKFLMTLWVCVSKDFEETSLLKEIITQAKGNPGGASSRAQLEPKVRNAVANEKFLLVLDDVWDPKVWNDLLRNPLQSAATGSRVLVTTRSHGVASRMKAVRPHHQVELLTAEDGWVLLCKKVALSGEEGEIEDLEDIGKEIVQKCGGLPLAIKTIGGVLSTKSGTKTEWERVLRTLSSNPWSSSTHFSQEVQPALWLSYEDLPSHLKQCFLYCSLFPEDYIFNRVALIYYWISEGFIHEEGDLTLEELGEDYYGELVQRSFLQPGPDNFSNCTVHDILWSLARFLAFRLRVLKFSNSLIKKLPDSLENLIHLRYLDLSFSDISALPESIGNLVNLQFLILGGANLRSLPKGIGKLQNLRFLLLVESELAKLPSLGKLPNLNSFYIVGARAIKKIGTEFLGQEPDCSSDQGGRMQIFPKLTKLIFAEMPDWEEWEWEVKDDDRLTTVPKLKKLALHDCPKLRSLPSGLVHHATTLTKLQIVSCDSLKAIRGFSSIQELKIADSPNLEVVSDLPSLKTLKLKDHDMRALPEWLTDFPTLNKLEIEADEQLLRRCLNDGLDWPKIEHIPYVYAKSSYRSRYISKSPSGFSTNLNDYVEDHE</sequence>
<dbReference type="Pfam" id="PF23559">
    <property type="entry name" value="WHD_DRP"/>
    <property type="match status" value="1"/>
</dbReference>
<keyword evidence="5" id="KW-0611">Plant defense</keyword>
<reference evidence="11" key="1">
    <citation type="submission" date="2025-08" db="UniProtKB">
        <authorList>
            <consortium name="RefSeq"/>
        </authorList>
    </citation>
    <scope>IDENTIFICATION</scope>
    <source>
        <tissue evidence="11">Young leaves</tissue>
    </source>
</reference>
<proteinExistence type="inferred from homology"/>
<dbReference type="Proteomes" id="UP000228380">
    <property type="component" value="Unplaced"/>
</dbReference>
<dbReference type="InterPro" id="IPR036388">
    <property type="entry name" value="WH-like_DNA-bd_sf"/>
</dbReference>
<dbReference type="FunFam" id="3.40.50.300:FF:001091">
    <property type="entry name" value="Probable disease resistance protein At1g61300"/>
    <property type="match status" value="1"/>
</dbReference>
<dbReference type="InterPro" id="IPR042197">
    <property type="entry name" value="Apaf_helical"/>
</dbReference>
<dbReference type="GO" id="GO:0043531">
    <property type="term" value="F:ADP binding"/>
    <property type="evidence" value="ECO:0007669"/>
    <property type="project" value="InterPro"/>
</dbReference>
<dbReference type="Gene3D" id="1.10.10.10">
    <property type="entry name" value="Winged helix-like DNA-binding domain superfamily/Winged helix DNA-binding domain"/>
    <property type="match status" value="1"/>
</dbReference>
<evidence type="ECO:0000256" key="4">
    <source>
        <dbReference type="ARBA" id="ARBA00022741"/>
    </source>
</evidence>
<dbReference type="Pfam" id="PF00931">
    <property type="entry name" value="NB-ARC"/>
    <property type="match status" value="1"/>
</dbReference>